<dbReference type="RefSeq" id="WP_273632689.1">
    <property type="nucleotide sequence ID" value="NZ_CP117167.1"/>
</dbReference>
<keyword evidence="2" id="KW-1185">Reference proteome</keyword>
<reference evidence="1 2" key="1">
    <citation type="submission" date="2023-02" db="EMBL/GenBank/DDBJ databases">
        <title>Genome sequence of Mucilaginibacter jinjuensis strain KACC 16571.</title>
        <authorList>
            <person name="Kim S."/>
            <person name="Heo J."/>
            <person name="Kwon S.-W."/>
        </authorList>
    </citation>
    <scope>NUCLEOTIDE SEQUENCE [LARGE SCALE GENOMIC DNA]</scope>
    <source>
        <strain evidence="1 2">KACC 16571</strain>
    </source>
</reference>
<evidence type="ECO:0000313" key="2">
    <source>
        <dbReference type="Proteomes" id="UP001216139"/>
    </source>
</evidence>
<name>A0ABY7TGK4_9SPHI</name>
<protein>
    <submittedName>
        <fullName evidence="1">Uncharacterized protein</fullName>
    </submittedName>
</protein>
<dbReference type="Proteomes" id="UP001216139">
    <property type="component" value="Chromosome"/>
</dbReference>
<proteinExistence type="predicted"/>
<accession>A0ABY7TGK4</accession>
<sequence length="70" mass="7653">MKKIGLMMVVLSATITGLYSQVRKVVPKNDNEKNVVAFFEAGLNKKDFADASHYIGATYIQHNPKAADGP</sequence>
<evidence type="ECO:0000313" key="1">
    <source>
        <dbReference type="EMBL" id="WCT14287.1"/>
    </source>
</evidence>
<dbReference type="EMBL" id="CP117167">
    <property type="protein sequence ID" value="WCT14287.1"/>
    <property type="molecule type" value="Genomic_DNA"/>
</dbReference>
<dbReference type="Gene3D" id="3.10.450.50">
    <property type="match status" value="1"/>
</dbReference>
<organism evidence="1 2">
    <name type="scientific">Mucilaginibacter jinjuensis</name>
    <dbReference type="NCBI Taxonomy" id="1176721"/>
    <lineage>
        <taxon>Bacteria</taxon>
        <taxon>Pseudomonadati</taxon>
        <taxon>Bacteroidota</taxon>
        <taxon>Sphingobacteriia</taxon>
        <taxon>Sphingobacteriales</taxon>
        <taxon>Sphingobacteriaceae</taxon>
        <taxon>Mucilaginibacter</taxon>
    </lineage>
</organism>
<gene>
    <name evidence="1" type="ORF">PQO05_10110</name>
</gene>